<dbReference type="OrthoDB" id="9766860at2"/>
<evidence type="ECO:0000256" key="8">
    <source>
        <dbReference type="SAM" id="Phobius"/>
    </source>
</evidence>
<name>A0A1M5YJR7_9BURK</name>
<evidence type="ECO:0000313" key="9">
    <source>
        <dbReference type="EMBL" id="SHI11753.1"/>
    </source>
</evidence>
<feature type="region of interest" description="Disordered" evidence="7">
    <location>
        <begin position="147"/>
        <end position="181"/>
    </location>
</feature>
<evidence type="ECO:0000313" key="10">
    <source>
        <dbReference type="Proteomes" id="UP000184226"/>
    </source>
</evidence>
<evidence type="ECO:0000256" key="2">
    <source>
        <dbReference type="ARBA" id="ARBA00010265"/>
    </source>
</evidence>
<evidence type="ECO:0000256" key="4">
    <source>
        <dbReference type="ARBA" id="ARBA00022692"/>
    </source>
</evidence>
<keyword evidence="4 8" id="KW-0812">Transmembrane</keyword>
<gene>
    <name evidence="9" type="ORF">SAMN04488135_109119</name>
</gene>
<proteinExistence type="inferred from homology"/>
<dbReference type="EMBL" id="FQXE01000009">
    <property type="protein sequence ID" value="SHI11753.1"/>
    <property type="molecule type" value="Genomic_DNA"/>
</dbReference>
<dbReference type="NCBIfam" id="NF038091">
    <property type="entry name" value="T4SS_VirB10"/>
    <property type="match status" value="1"/>
</dbReference>
<dbReference type="CDD" id="cd16429">
    <property type="entry name" value="VirB10"/>
    <property type="match status" value="1"/>
</dbReference>
<dbReference type="Gene3D" id="2.40.128.260">
    <property type="entry name" value="Type IV secretion system, VirB10/TraB/TrbI"/>
    <property type="match status" value="2"/>
</dbReference>
<evidence type="ECO:0000256" key="7">
    <source>
        <dbReference type="SAM" id="MobiDB-lite"/>
    </source>
</evidence>
<dbReference type="Proteomes" id="UP000184226">
    <property type="component" value="Unassembled WGS sequence"/>
</dbReference>
<keyword evidence="3" id="KW-1003">Cell membrane</keyword>
<keyword evidence="6 8" id="KW-0472">Membrane</keyword>
<feature type="transmembrane region" description="Helical" evidence="8">
    <location>
        <begin position="48"/>
        <end position="69"/>
    </location>
</feature>
<dbReference type="AlphaFoldDB" id="A0A1M5YJR7"/>
<protein>
    <submittedName>
        <fullName evidence="9">Type IV secretion system protein VirB10</fullName>
    </submittedName>
</protein>
<comment type="subcellular location">
    <subcellularLocation>
        <location evidence="1">Cell membrane</location>
        <topology evidence="1">Single-pass membrane protein</topology>
    </subcellularLocation>
</comment>
<dbReference type="RefSeq" id="WP_073104873.1">
    <property type="nucleotide sequence ID" value="NZ_FQXE01000009.1"/>
</dbReference>
<feature type="compositionally biased region" description="Low complexity" evidence="7">
    <location>
        <begin position="151"/>
        <end position="167"/>
    </location>
</feature>
<dbReference type="InterPro" id="IPR005498">
    <property type="entry name" value="T4SS_VirB10/TraB/TrbI"/>
</dbReference>
<keyword evidence="5 8" id="KW-1133">Transmembrane helix</keyword>
<dbReference type="STRING" id="658167.SAMN04488135_109119"/>
<comment type="similarity">
    <text evidence="2">Belongs to the TrbI/VirB10 family.</text>
</comment>
<accession>A0A1M5YJR7</accession>
<reference evidence="9 10" key="1">
    <citation type="submission" date="2016-11" db="EMBL/GenBank/DDBJ databases">
        <authorList>
            <person name="Jaros S."/>
            <person name="Januszkiewicz K."/>
            <person name="Wedrychowicz H."/>
        </authorList>
    </citation>
    <scope>NUCLEOTIDE SEQUENCE [LARGE SCALE GENOMIC DNA]</scope>
    <source>
        <strain evidence="9 10">CGMCC 1.10190</strain>
    </source>
</reference>
<evidence type="ECO:0000256" key="1">
    <source>
        <dbReference type="ARBA" id="ARBA00004162"/>
    </source>
</evidence>
<dbReference type="InterPro" id="IPR047695">
    <property type="entry name" value="T4SS_VirB10/PtlG"/>
</dbReference>
<evidence type="ECO:0000256" key="6">
    <source>
        <dbReference type="ARBA" id="ARBA00023136"/>
    </source>
</evidence>
<keyword evidence="10" id="KW-1185">Reference proteome</keyword>
<dbReference type="GO" id="GO:0005886">
    <property type="term" value="C:plasma membrane"/>
    <property type="evidence" value="ECO:0007669"/>
    <property type="project" value="UniProtKB-SubCell"/>
</dbReference>
<sequence>MRWFKRGRARKQQPVDAVEQIEAQALLDERGRPNLDGAAAPMAPGAKAFLTLILLTVIILIGLLVLRALRTDHSKQEKTGSMRSKIENVLPELKLAAPIPAPGPAPDLAAKDNPAVRQLAQITLPGTDKANSTLFEDPIEKRRLTAGLQRQQSGQQQPSGAQAASKPPGREQDSGPMADRLRPLRLNSAQATLLRNRDLLLTQGSMIDCVQQTKFVSAQAGMITCYATREVRSTNGRVVLIDAGTMFVGYQQSVLAQGQPRIGVVWSRLETPEGVVVELDSPGTGPLGEAGLDGEIDKHFAQRFGGAMMVSLIDDFGNWLSNRGGGNSSDGIRLDSSSDAAQQAVATVLQNTINIPPTLYRNQGGRVGIYVARDLDFSSVYALRPASAVGAYAAAPAH</sequence>
<evidence type="ECO:0000256" key="3">
    <source>
        <dbReference type="ARBA" id="ARBA00022475"/>
    </source>
</evidence>
<organism evidence="9 10">
    <name type="scientific">Pollutimonas bauzanensis</name>
    <dbReference type="NCBI Taxonomy" id="658167"/>
    <lineage>
        <taxon>Bacteria</taxon>
        <taxon>Pseudomonadati</taxon>
        <taxon>Pseudomonadota</taxon>
        <taxon>Betaproteobacteria</taxon>
        <taxon>Burkholderiales</taxon>
        <taxon>Alcaligenaceae</taxon>
        <taxon>Pollutimonas</taxon>
    </lineage>
</organism>
<evidence type="ECO:0000256" key="5">
    <source>
        <dbReference type="ARBA" id="ARBA00022989"/>
    </source>
</evidence>
<dbReference type="Pfam" id="PF03743">
    <property type="entry name" value="TrbI"/>
    <property type="match status" value="1"/>
</dbReference>
<dbReference type="InterPro" id="IPR042217">
    <property type="entry name" value="T4SS_VirB10/TrbI"/>
</dbReference>